<evidence type="ECO:0000256" key="2">
    <source>
        <dbReference type="ARBA" id="ARBA00022448"/>
    </source>
</evidence>
<evidence type="ECO:0000256" key="6">
    <source>
        <dbReference type="RuleBase" id="RU003732"/>
    </source>
</evidence>
<evidence type="ECO:0000256" key="4">
    <source>
        <dbReference type="ARBA" id="ARBA00022989"/>
    </source>
</evidence>
<dbReference type="InterPro" id="IPR000175">
    <property type="entry name" value="Na/ntran_symport"/>
</dbReference>
<keyword evidence="2 6" id="KW-0813">Transport</keyword>
<feature type="transmembrane region" description="Helical" evidence="7">
    <location>
        <begin position="217"/>
        <end position="235"/>
    </location>
</feature>
<comment type="similarity">
    <text evidence="6">Belongs to the sodium:neurotransmitter symporter (SNF) (TC 2.A.22) family.</text>
</comment>
<protein>
    <recommendedName>
        <fullName evidence="6">Transporter</fullName>
    </recommendedName>
</protein>
<dbReference type="AlphaFoldDB" id="A0A948X0U7"/>
<feature type="transmembrane region" description="Helical" evidence="7">
    <location>
        <begin position="37"/>
        <end position="60"/>
    </location>
</feature>
<dbReference type="GO" id="GO:0016020">
    <property type="term" value="C:membrane"/>
    <property type="evidence" value="ECO:0007669"/>
    <property type="project" value="UniProtKB-SubCell"/>
</dbReference>
<dbReference type="PANTHER" id="PTHR42948:SF1">
    <property type="entry name" value="TRANSPORTER"/>
    <property type="match status" value="1"/>
</dbReference>
<proteinExistence type="inferred from homology"/>
<comment type="subcellular location">
    <subcellularLocation>
        <location evidence="1">Membrane</location>
        <topology evidence="1">Multi-pass membrane protein</topology>
    </subcellularLocation>
</comment>
<evidence type="ECO:0000256" key="1">
    <source>
        <dbReference type="ARBA" id="ARBA00004141"/>
    </source>
</evidence>
<feature type="transmembrane region" description="Helical" evidence="7">
    <location>
        <begin position="307"/>
        <end position="329"/>
    </location>
</feature>
<dbReference type="SUPFAM" id="SSF161070">
    <property type="entry name" value="SNF-like"/>
    <property type="match status" value="1"/>
</dbReference>
<name>A0A948X0U7_9GAMM</name>
<accession>A0A948X0U7</accession>
<dbReference type="Pfam" id="PF00209">
    <property type="entry name" value="SNF"/>
    <property type="match status" value="2"/>
</dbReference>
<feature type="transmembrane region" description="Helical" evidence="7">
    <location>
        <begin position="178"/>
        <end position="197"/>
    </location>
</feature>
<dbReference type="InterPro" id="IPR047218">
    <property type="entry name" value="YocR/YhdH-like"/>
</dbReference>
<keyword evidence="6" id="KW-0769">Symport</keyword>
<feature type="transmembrane region" description="Helical" evidence="7">
    <location>
        <begin position="349"/>
        <end position="369"/>
    </location>
</feature>
<dbReference type="Proteomes" id="UP000733611">
    <property type="component" value="Unassembled WGS sequence"/>
</dbReference>
<evidence type="ECO:0000313" key="9">
    <source>
        <dbReference type="Proteomes" id="UP000733611"/>
    </source>
</evidence>
<dbReference type="EMBL" id="JAHLFE010000044">
    <property type="protein sequence ID" value="MBU3843746.1"/>
    <property type="molecule type" value="Genomic_DNA"/>
</dbReference>
<dbReference type="GO" id="GO:0015293">
    <property type="term" value="F:symporter activity"/>
    <property type="evidence" value="ECO:0007669"/>
    <property type="project" value="UniProtKB-KW"/>
</dbReference>
<sequence>MAQREQFSSRLGFLLIAAGCAIGLGNVWRFPYITGQYGGAAFVIMYLVFLLIIGVPLLTVELSMGRFSRRSVARAFDVIEKPGSKWHLNKFWIIPGSYILLSFYAVITGWLLYYCLRMLTGFFPVGTTKEIAVTRFSELLADPYIMFVCTFSVAFISFGIVAFGLVKGVERITKPMMILLFALLFFMAFRSFTLPGFSEGIAFYLTPSWDNMKSEGFLVAVWAAMGQVFFTLSIGQGSIEIFGAYMDKRHSLISESVLICCLDTTVALLAGFIIFPACFSYGVEPGQGPSLLFVSLTTVFANMDYGWFWGSLFFLFMLFAAMSTLIAVFESVISINIDLFAISRVKAVIINFLIITVMGLPCILGFNYWSDFHPLGGSSTILDLQDFLVSNNVLPLGSFVMVLFITAKTGMGFKRYQEECNTGVGPKIPNWMYWYMRFVLPVIIGVILAVGYYNIFLA</sequence>
<keyword evidence="4 7" id="KW-1133">Transmembrane helix</keyword>
<evidence type="ECO:0000256" key="7">
    <source>
        <dbReference type="SAM" id="Phobius"/>
    </source>
</evidence>
<dbReference type="CDD" id="cd10336">
    <property type="entry name" value="SLC6sbd_Tyt1-Like"/>
    <property type="match status" value="1"/>
</dbReference>
<feature type="transmembrane region" description="Helical" evidence="7">
    <location>
        <begin position="389"/>
        <end position="407"/>
    </location>
</feature>
<comment type="caution">
    <text evidence="8">The sequence shown here is derived from an EMBL/GenBank/DDBJ whole genome shotgun (WGS) entry which is preliminary data.</text>
</comment>
<gene>
    <name evidence="8" type="ORF">H9847_02580</name>
</gene>
<evidence type="ECO:0000256" key="3">
    <source>
        <dbReference type="ARBA" id="ARBA00022692"/>
    </source>
</evidence>
<dbReference type="PANTHER" id="PTHR42948">
    <property type="entry name" value="TRANSPORTER"/>
    <property type="match status" value="1"/>
</dbReference>
<feature type="transmembrane region" description="Helical" evidence="7">
    <location>
        <begin position="91"/>
        <end position="113"/>
    </location>
</feature>
<dbReference type="PROSITE" id="PS50267">
    <property type="entry name" value="NA_NEUROTRAN_SYMP_3"/>
    <property type="match status" value="1"/>
</dbReference>
<feature type="transmembrane region" description="Helical" evidence="7">
    <location>
        <begin position="434"/>
        <end position="455"/>
    </location>
</feature>
<feature type="transmembrane region" description="Helical" evidence="7">
    <location>
        <begin position="144"/>
        <end position="166"/>
    </location>
</feature>
<evidence type="ECO:0000313" key="8">
    <source>
        <dbReference type="EMBL" id="MBU3843746.1"/>
    </source>
</evidence>
<dbReference type="PROSITE" id="PS00610">
    <property type="entry name" value="NA_NEUROTRAN_SYMP_1"/>
    <property type="match status" value="1"/>
</dbReference>
<evidence type="ECO:0000256" key="5">
    <source>
        <dbReference type="ARBA" id="ARBA00023136"/>
    </source>
</evidence>
<feature type="transmembrane region" description="Helical" evidence="7">
    <location>
        <begin position="12"/>
        <end position="31"/>
    </location>
</feature>
<feature type="transmembrane region" description="Helical" evidence="7">
    <location>
        <begin position="256"/>
        <end position="283"/>
    </location>
</feature>
<reference evidence="8" key="1">
    <citation type="journal article" date="2021" name="PeerJ">
        <title>Extensive microbial diversity within the chicken gut microbiome revealed by metagenomics and culture.</title>
        <authorList>
            <person name="Gilroy R."/>
            <person name="Ravi A."/>
            <person name="Getino M."/>
            <person name="Pursley I."/>
            <person name="Horton D.L."/>
            <person name="Alikhan N.F."/>
            <person name="Baker D."/>
            <person name="Gharbi K."/>
            <person name="Hall N."/>
            <person name="Watson M."/>
            <person name="Adriaenssens E.M."/>
            <person name="Foster-Nyarko E."/>
            <person name="Jarju S."/>
            <person name="Secka A."/>
            <person name="Antonio M."/>
            <person name="Oren A."/>
            <person name="Chaudhuri R.R."/>
            <person name="La Ragione R."/>
            <person name="Hildebrand F."/>
            <person name="Pallen M.J."/>
        </authorList>
    </citation>
    <scope>NUCLEOTIDE SEQUENCE</scope>
    <source>
        <strain evidence="8">378</strain>
    </source>
</reference>
<dbReference type="InterPro" id="IPR037272">
    <property type="entry name" value="SNS_sf"/>
</dbReference>
<keyword evidence="3 6" id="KW-0812">Transmembrane</keyword>
<keyword evidence="5 7" id="KW-0472">Membrane</keyword>
<organism evidence="8 9">
    <name type="scientific">Candidatus Anaerobiospirillum pullicola</name>
    <dbReference type="NCBI Taxonomy" id="2838451"/>
    <lineage>
        <taxon>Bacteria</taxon>
        <taxon>Pseudomonadati</taxon>
        <taxon>Pseudomonadota</taxon>
        <taxon>Gammaproteobacteria</taxon>
        <taxon>Aeromonadales</taxon>
        <taxon>Succinivibrionaceae</taxon>
        <taxon>Anaerobiospirillum</taxon>
    </lineage>
</organism>
<reference evidence="8" key="2">
    <citation type="submission" date="2021-04" db="EMBL/GenBank/DDBJ databases">
        <authorList>
            <person name="Gilroy R."/>
        </authorList>
    </citation>
    <scope>NUCLEOTIDE SEQUENCE</scope>
    <source>
        <strain evidence="8">378</strain>
    </source>
</reference>
<dbReference type="NCBIfam" id="NF037979">
    <property type="entry name" value="Na_transp"/>
    <property type="match status" value="1"/>
</dbReference>
<dbReference type="PRINTS" id="PR00176">
    <property type="entry name" value="NANEUSMPORT"/>
</dbReference>